<dbReference type="Proteomes" id="UP000076532">
    <property type="component" value="Unassembled WGS sequence"/>
</dbReference>
<gene>
    <name evidence="1" type="ORF">FIBSPDRAFT_965933</name>
</gene>
<accession>A0A167XC20</accession>
<name>A0A167XC20_9AGAM</name>
<sequence length="148" mass="16662">MQYIPDQKLRKLVWKVISGRSLVLHADEGVDTDDHSELEWTERAGQDLLDCVDAIPNVADELGRLHESLKDVFNAHFGIEALGAEYKAPAVYRRLFIQLSVEESALQMSNQPALKALSIFITDPTAMNASHLVGIPTLYKMLRHHEIN</sequence>
<dbReference type="EMBL" id="KV417763">
    <property type="protein sequence ID" value="KZP07052.1"/>
    <property type="molecule type" value="Genomic_DNA"/>
</dbReference>
<keyword evidence="2" id="KW-1185">Reference proteome</keyword>
<reference evidence="1 2" key="1">
    <citation type="journal article" date="2016" name="Mol. Biol. Evol.">
        <title>Comparative Genomics of Early-Diverging Mushroom-Forming Fungi Provides Insights into the Origins of Lignocellulose Decay Capabilities.</title>
        <authorList>
            <person name="Nagy L.G."/>
            <person name="Riley R."/>
            <person name="Tritt A."/>
            <person name="Adam C."/>
            <person name="Daum C."/>
            <person name="Floudas D."/>
            <person name="Sun H."/>
            <person name="Yadav J.S."/>
            <person name="Pangilinan J."/>
            <person name="Larsson K.H."/>
            <person name="Matsuura K."/>
            <person name="Barry K."/>
            <person name="Labutti K."/>
            <person name="Kuo R."/>
            <person name="Ohm R.A."/>
            <person name="Bhattacharya S.S."/>
            <person name="Shirouzu T."/>
            <person name="Yoshinaga Y."/>
            <person name="Martin F.M."/>
            <person name="Grigoriev I.V."/>
            <person name="Hibbett D.S."/>
        </authorList>
    </citation>
    <scope>NUCLEOTIDE SEQUENCE [LARGE SCALE GENOMIC DNA]</scope>
    <source>
        <strain evidence="1 2">CBS 109695</strain>
    </source>
</reference>
<evidence type="ECO:0000313" key="2">
    <source>
        <dbReference type="Proteomes" id="UP000076532"/>
    </source>
</evidence>
<organism evidence="1 2">
    <name type="scientific">Athelia psychrophila</name>
    <dbReference type="NCBI Taxonomy" id="1759441"/>
    <lineage>
        <taxon>Eukaryota</taxon>
        <taxon>Fungi</taxon>
        <taxon>Dikarya</taxon>
        <taxon>Basidiomycota</taxon>
        <taxon>Agaricomycotina</taxon>
        <taxon>Agaricomycetes</taxon>
        <taxon>Agaricomycetidae</taxon>
        <taxon>Atheliales</taxon>
        <taxon>Atheliaceae</taxon>
        <taxon>Athelia</taxon>
    </lineage>
</organism>
<proteinExistence type="predicted"/>
<dbReference type="AlphaFoldDB" id="A0A167XC20"/>
<protein>
    <submittedName>
        <fullName evidence="1">Uncharacterized protein</fullName>
    </submittedName>
</protein>
<dbReference type="OrthoDB" id="5598737at2759"/>
<evidence type="ECO:0000313" key="1">
    <source>
        <dbReference type="EMBL" id="KZP07052.1"/>
    </source>
</evidence>